<reference evidence="2 3" key="1">
    <citation type="journal article" date="2010" name="Nature">
        <title>Genome sequence of the palaeopolyploid soybean.</title>
        <authorList>
            <person name="Schmutz J."/>
            <person name="Cannon S.B."/>
            <person name="Schlueter J."/>
            <person name="Ma J."/>
            <person name="Mitros T."/>
            <person name="Nelson W."/>
            <person name="Hyten D.L."/>
            <person name="Song Q."/>
            <person name="Thelen J.J."/>
            <person name="Cheng J."/>
            <person name="Xu D."/>
            <person name="Hellsten U."/>
            <person name="May G.D."/>
            <person name="Yu Y."/>
            <person name="Sakurai T."/>
            <person name="Umezawa T."/>
            <person name="Bhattacharyya M.K."/>
            <person name="Sandhu D."/>
            <person name="Valliyodan B."/>
            <person name="Lindquist E."/>
            <person name="Peto M."/>
            <person name="Grant D."/>
            <person name="Shu S."/>
            <person name="Goodstein D."/>
            <person name="Barry K."/>
            <person name="Futrell-Griggs M."/>
            <person name="Abernathy B."/>
            <person name="Du J."/>
            <person name="Tian Z."/>
            <person name="Zhu L."/>
            <person name="Gill N."/>
            <person name="Joshi T."/>
            <person name="Libault M."/>
            <person name="Sethuraman A."/>
            <person name="Zhang X.-C."/>
            <person name="Shinozaki K."/>
            <person name="Nguyen H.T."/>
            <person name="Wing R.A."/>
            <person name="Cregan P."/>
            <person name="Specht J."/>
            <person name="Grimwood J."/>
            <person name="Rokhsar D."/>
            <person name="Stacey G."/>
            <person name="Shoemaker R.C."/>
            <person name="Jackson S.A."/>
        </authorList>
    </citation>
    <scope>NUCLEOTIDE SEQUENCE</scope>
    <source>
        <strain evidence="3">cv. Williams 82</strain>
        <tissue evidence="2">Callus</tissue>
    </source>
</reference>
<proteinExistence type="predicted"/>
<dbReference type="EMBL" id="CM000841">
    <property type="protein sequence ID" value="KRH41851.1"/>
    <property type="molecule type" value="Genomic_DNA"/>
</dbReference>
<evidence type="ECO:0000259" key="1">
    <source>
        <dbReference type="Pfam" id="PF25507"/>
    </source>
</evidence>
<dbReference type="PANTHER" id="PTHR14513:SF0">
    <property type="entry name" value="PROTECTION OF TELOMERES PROTEIN 1"/>
    <property type="match status" value="1"/>
</dbReference>
<accession>A0A0R0IPG8</accession>
<gene>
    <name evidence="3" type="primary">LOC100800003</name>
    <name evidence="2" type="ORF">GLYMA_08G054800</name>
</gene>
<sequence>MAAIYFLGSRLMSFFVKVCSEPASLTIFIFLKYYLCCCMRIIDETNHQIAMAVNIFEENVERLPRVAAVGDVIVLCCVEILHFCEAAKDEWIIFAWDGTNTPPNVICSKLEEEINSPLPLQLEPLPLSREVLCTLPVVGSILRMTFDADLVKNHLHLLNVDKWVKFMNMRLKVVDGLWLGVFTPQSKLQYTPNEDGLIVERQRLSEEWLFPKPSFITEEVNQDHAIPVTLMTVLTHSEVTAKFKCVVRVVAATPCQAENLLSSTGEYRMRLTLEDSTARIHAFVTAKDGEVLFDGYPDIDELTRKLNILLGVNEVKDAPRNPPWVCVCLKSFCVSKTDVWSSRTFKIFDTKIVGDT</sequence>
<reference evidence="2" key="3">
    <citation type="submission" date="2018-07" db="EMBL/GenBank/DDBJ databases">
        <title>WGS assembly of Glycine max.</title>
        <authorList>
            <person name="Schmutz J."/>
            <person name="Cannon S."/>
            <person name="Schlueter J."/>
            <person name="Ma J."/>
            <person name="Mitros T."/>
            <person name="Nelson W."/>
            <person name="Hyten D."/>
            <person name="Song Q."/>
            <person name="Thelen J."/>
            <person name="Cheng J."/>
            <person name="Xu D."/>
            <person name="Hellsten U."/>
            <person name="May G."/>
            <person name="Yu Y."/>
            <person name="Sakurai T."/>
            <person name="Umezawa T."/>
            <person name="Bhattacharyya M."/>
            <person name="Sandhu D."/>
            <person name="Valliyodan B."/>
            <person name="Lindquist E."/>
            <person name="Peto M."/>
            <person name="Grant D."/>
            <person name="Shu S."/>
            <person name="Goodstein D."/>
            <person name="Barry K."/>
            <person name="Futrell-Griggs M."/>
            <person name="Abernathy B."/>
            <person name="Du J."/>
            <person name="Tian Z."/>
            <person name="Zhu L."/>
            <person name="Gill N."/>
            <person name="Joshi T."/>
            <person name="Libault M."/>
            <person name="Sethuraman A."/>
            <person name="Zhang X."/>
            <person name="Shinozaki K."/>
            <person name="Nguyen H."/>
            <person name="Wing R."/>
            <person name="Cregan P."/>
            <person name="Specht J."/>
            <person name="Grimwood J."/>
            <person name="Rokhsar D."/>
            <person name="Stacey G."/>
            <person name="Shoemaker R."/>
            <person name="Jackson S."/>
        </authorList>
    </citation>
    <scope>NUCLEOTIDE SEQUENCE</scope>
    <source>
        <tissue evidence="2">Callus</tissue>
    </source>
</reference>
<dbReference type="Gene3D" id="2.40.50.140">
    <property type="entry name" value="Nucleic acid-binding proteins"/>
    <property type="match status" value="1"/>
</dbReference>
<name>A0A0R0IPG8_SOYBN</name>
<dbReference type="InterPro" id="IPR057620">
    <property type="entry name" value="POT1A/B-like_OB"/>
</dbReference>
<evidence type="ECO:0000313" key="2">
    <source>
        <dbReference type="EMBL" id="KRH41851.1"/>
    </source>
</evidence>
<dbReference type="GO" id="GO:0043047">
    <property type="term" value="F:single-stranded telomeric DNA binding"/>
    <property type="evidence" value="ECO:0007669"/>
    <property type="project" value="InterPro"/>
</dbReference>
<dbReference type="EnsemblPlants" id="KRH41851">
    <property type="protein sequence ID" value="KRH41851"/>
    <property type="gene ID" value="GLYMA_08G054800"/>
</dbReference>
<dbReference type="ExpressionAtlas" id="A0A0R0IPG8">
    <property type="expression patterns" value="baseline and differential"/>
</dbReference>
<reference evidence="3" key="2">
    <citation type="submission" date="2018-02" db="UniProtKB">
        <authorList>
            <consortium name="EnsemblPlants"/>
        </authorList>
    </citation>
    <scope>IDENTIFICATION</scope>
    <source>
        <strain evidence="3">Williams 82</strain>
    </source>
</reference>
<dbReference type="PANTHER" id="PTHR14513">
    <property type="entry name" value="PROTECTION OF TELOMERES 1"/>
    <property type="match status" value="1"/>
</dbReference>
<evidence type="ECO:0000313" key="4">
    <source>
        <dbReference type="Proteomes" id="UP000008827"/>
    </source>
</evidence>
<keyword evidence="4" id="KW-1185">Reference proteome</keyword>
<protein>
    <recommendedName>
        <fullName evidence="1">POT1A/B-like OB fold domain-containing protein</fullName>
    </recommendedName>
</protein>
<feature type="domain" description="POT1A/B-like OB fold" evidence="1">
    <location>
        <begin position="217"/>
        <end position="338"/>
    </location>
</feature>
<dbReference type="Proteomes" id="UP000008827">
    <property type="component" value="Chromosome 8"/>
</dbReference>
<dbReference type="Pfam" id="PF25507">
    <property type="entry name" value="OB_POT1A"/>
    <property type="match status" value="1"/>
</dbReference>
<dbReference type="GO" id="GO:0000723">
    <property type="term" value="P:telomere maintenance"/>
    <property type="evidence" value="ECO:0007669"/>
    <property type="project" value="InterPro"/>
</dbReference>
<dbReference type="InterPro" id="IPR028389">
    <property type="entry name" value="POT1"/>
</dbReference>
<dbReference type="SUPFAM" id="SSF50249">
    <property type="entry name" value="Nucleic acid-binding proteins"/>
    <property type="match status" value="1"/>
</dbReference>
<organism evidence="2">
    <name type="scientific">Glycine max</name>
    <name type="common">Soybean</name>
    <name type="synonym">Glycine hispida</name>
    <dbReference type="NCBI Taxonomy" id="3847"/>
    <lineage>
        <taxon>Eukaryota</taxon>
        <taxon>Viridiplantae</taxon>
        <taxon>Streptophyta</taxon>
        <taxon>Embryophyta</taxon>
        <taxon>Tracheophyta</taxon>
        <taxon>Spermatophyta</taxon>
        <taxon>Magnoliopsida</taxon>
        <taxon>eudicotyledons</taxon>
        <taxon>Gunneridae</taxon>
        <taxon>Pentapetalae</taxon>
        <taxon>rosids</taxon>
        <taxon>fabids</taxon>
        <taxon>Fabales</taxon>
        <taxon>Fabaceae</taxon>
        <taxon>Papilionoideae</taxon>
        <taxon>50 kb inversion clade</taxon>
        <taxon>NPAAA clade</taxon>
        <taxon>indigoferoid/millettioid clade</taxon>
        <taxon>Phaseoleae</taxon>
        <taxon>Glycine</taxon>
        <taxon>Glycine subgen. Soja</taxon>
    </lineage>
</organism>
<dbReference type="AlphaFoldDB" id="A0A0R0IPG8"/>
<dbReference type="InterPro" id="IPR012340">
    <property type="entry name" value="NA-bd_OB-fold"/>
</dbReference>
<evidence type="ECO:0000313" key="3">
    <source>
        <dbReference type="EnsemblPlants" id="KRH41851"/>
    </source>
</evidence>
<dbReference type="Gramene" id="KRH41851">
    <property type="protein sequence ID" value="KRH41851"/>
    <property type="gene ID" value="GLYMA_08G054800"/>
</dbReference>